<feature type="compositionally biased region" description="Pro residues" evidence="1">
    <location>
        <begin position="96"/>
        <end position="107"/>
    </location>
</feature>
<feature type="compositionally biased region" description="Polar residues" evidence="1">
    <location>
        <begin position="17"/>
        <end position="33"/>
    </location>
</feature>
<dbReference type="EMBL" id="KN837395">
    <property type="protein sequence ID" value="KIJ25852.1"/>
    <property type="molecule type" value="Genomic_DNA"/>
</dbReference>
<proteinExistence type="predicted"/>
<feature type="compositionally biased region" description="Pro residues" evidence="1">
    <location>
        <begin position="75"/>
        <end position="89"/>
    </location>
</feature>
<dbReference type="AlphaFoldDB" id="A0A0C9U9V2"/>
<keyword evidence="3" id="KW-1185">Reference proteome</keyword>
<feature type="region of interest" description="Disordered" evidence="1">
    <location>
        <begin position="70"/>
        <end position="115"/>
    </location>
</feature>
<dbReference type="HOGENOM" id="CLU_1908039_0_0_1"/>
<accession>A0A0C9U9V2</accession>
<evidence type="ECO:0000313" key="3">
    <source>
        <dbReference type="Proteomes" id="UP000054279"/>
    </source>
</evidence>
<feature type="region of interest" description="Disordered" evidence="1">
    <location>
        <begin position="1"/>
        <end position="54"/>
    </location>
</feature>
<name>A0A0C9U9V2_SPHS4</name>
<evidence type="ECO:0000256" key="1">
    <source>
        <dbReference type="SAM" id="MobiDB-lite"/>
    </source>
</evidence>
<protein>
    <submittedName>
        <fullName evidence="2">Uncharacterized protein</fullName>
    </submittedName>
</protein>
<reference evidence="2 3" key="1">
    <citation type="submission" date="2014-06" db="EMBL/GenBank/DDBJ databases">
        <title>Evolutionary Origins and Diversification of the Mycorrhizal Mutualists.</title>
        <authorList>
            <consortium name="DOE Joint Genome Institute"/>
            <consortium name="Mycorrhizal Genomics Consortium"/>
            <person name="Kohler A."/>
            <person name="Kuo A."/>
            <person name="Nagy L.G."/>
            <person name="Floudas D."/>
            <person name="Copeland A."/>
            <person name="Barry K.W."/>
            <person name="Cichocki N."/>
            <person name="Veneault-Fourrey C."/>
            <person name="LaButti K."/>
            <person name="Lindquist E.A."/>
            <person name="Lipzen A."/>
            <person name="Lundell T."/>
            <person name="Morin E."/>
            <person name="Murat C."/>
            <person name="Riley R."/>
            <person name="Ohm R."/>
            <person name="Sun H."/>
            <person name="Tunlid A."/>
            <person name="Henrissat B."/>
            <person name="Grigoriev I.V."/>
            <person name="Hibbett D.S."/>
            <person name="Martin F."/>
        </authorList>
    </citation>
    <scope>NUCLEOTIDE SEQUENCE [LARGE SCALE GENOMIC DNA]</scope>
    <source>
        <strain evidence="2 3">SS14</strain>
    </source>
</reference>
<sequence>MPALAAPHHLIQPLPRASTSASLGHLPTSSRPSYQYHGSMYGAPSSHASQGIPYSESAVTAPSVYHSHYTHSTYIPPPPPPPPLPPPPAIHSFSTPAPPYFRGPPDPSVNITSYPEYYPPYPHTGPFSYPPSQ</sequence>
<evidence type="ECO:0000313" key="2">
    <source>
        <dbReference type="EMBL" id="KIJ25852.1"/>
    </source>
</evidence>
<dbReference type="Proteomes" id="UP000054279">
    <property type="component" value="Unassembled WGS sequence"/>
</dbReference>
<organism evidence="2 3">
    <name type="scientific">Sphaerobolus stellatus (strain SS14)</name>
    <dbReference type="NCBI Taxonomy" id="990650"/>
    <lineage>
        <taxon>Eukaryota</taxon>
        <taxon>Fungi</taxon>
        <taxon>Dikarya</taxon>
        <taxon>Basidiomycota</taxon>
        <taxon>Agaricomycotina</taxon>
        <taxon>Agaricomycetes</taxon>
        <taxon>Phallomycetidae</taxon>
        <taxon>Geastrales</taxon>
        <taxon>Sphaerobolaceae</taxon>
        <taxon>Sphaerobolus</taxon>
    </lineage>
</organism>
<gene>
    <name evidence="2" type="ORF">M422DRAFT_273136</name>
</gene>